<gene>
    <name evidence="2" type="ORF">ACFPPA_10340</name>
</gene>
<comment type="caution">
    <text evidence="2">The sequence shown here is derived from an EMBL/GenBank/DDBJ whole genome shotgun (WGS) entry which is preliminary data.</text>
</comment>
<accession>A0ABW0QMF8</accession>
<evidence type="ECO:0000313" key="2">
    <source>
        <dbReference type="EMBL" id="MFC5526141.1"/>
    </source>
</evidence>
<proteinExistence type="predicted"/>
<name>A0ABW0QMF8_9GAMM</name>
<keyword evidence="3" id="KW-1185">Reference proteome</keyword>
<sequence>MPINTLPSPGELVDEHQAAAILSTAVRTLRNWRALRKGPHYRKIGARMVRYHRADLAAFQQVVAGDADKVDAA</sequence>
<dbReference type="Proteomes" id="UP001596114">
    <property type="component" value="Unassembled WGS sequence"/>
</dbReference>
<dbReference type="SUPFAM" id="SSF46955">
    <property type="entry name" value="Putative DNA-binding domain"/>
    <property type="match status" value="1"/>
</dbReference>
<dbReference type="RefSeq" id="WP_377319686.1">
    <property type="nucleotide sequence ID" value="NZ_JBHSNF010000002.1"/>
</dbReference>
<dbReference type="EMBL" id="JBHSNF010000002">
    <property type="protein sequence ID" value="MFC5526141.1"/>
    <property type="molecule type" value="Genomic_DNA"/>
</dbReference>
<dbReference type="Pfam" id="PF12728">
    <property type="entry name" value="HTH_17"/>
    <property type="match status" value="1"/>
</dbReference>
<dbReference type="InterPro" id="IPR041657">
    <property type="entry name" value="HTH_17"/>
</dbReference>
<organism evidence="2 3">
    <name type="scientific">Rhodanobacter ginsengisoli</name>
    <dbReference type="NCBI Taxonomy" id="418646"/>
    <lineage>
        <taxon>Bacteria</taxon>
        <taxon>Pseudomonadati</taxon>
        <taxon>Pseudomonadota</taxon>
        <taxon>Gammaproteobacteria</taxon>
        <taxon>Lysobacterales</taxon>
        <taxon>Rhodanobacteraceae</taxon>
        <taxon>Rhodanobacter</taxon>
    </lineage>
</organism>
<feature type="domain" description="Helix-turn-helix" evidence="1">
    <location>
        <begin position="17"/>
        <end position="61"/>
    </location>
</feature>
<protein>
    <submittedName>
        <fullName evidence="2">Helix-turn-helix transcriptional regulator</fullName>
    </submittedName>
</protein>
<evidence type="ECO:0000313" key="3">
    <source>
        <dbReference type="Proteomes" id="UP001596114"/>
    </source>
</evidence>
<evidence type="ECO:0000259" key="1">
    <source>
        <dbReference type="Pfam" id="PF12728"/>
    </source>
</evidence>
<reference evidence="3" key="1">
    <citation type="journal article" date="2019" name="Int. J. Syst. Evol. Microbiol.">
        <title>The Global Catalogue of Microorganisms (GCM) 10K type strain sequencing project: providing services to taxonomists for standard genome sequencing and annotation.</title>
        <authorList>
            <consortium name="The Broad Institute Genomics Platform"/>
            <consortium name="The Broad Institute Genome Sequencing Center for Infectious Disease"/>
            <person name="Wu L."/>
            <person name="Ma J."/>
        </authorList>
    </citation>
    <scope>NUCLEOTIDE SEQUENCE [LARGE SCALE GENOMIC DNA]</scope>
    <source>
        <strain evidence="3">CGMCC 1.16619</strain>
    </source>
</reference>
<dbReference type="InterPro" id="IPR009061">
    <property type="entry name" value="DNA-bd_dom_put_sf"/>
</dbReference>